<dbReference type="EMBL" id="BARW01010243">
    <property type="protein sequence ID" value="GAI74222.1"/>
    <property type="molecule type" value="Genomic_DNA"/>
</dbReference>
<reference evidence="9" key="1">
    <citation type="journal article" date="2014" name="Front. Microbiol.">
        <title>High frequency of phylogenetically diverse reductive dehalogenase-homologous genes in deep subseafloor sedimentary metagenomes.</title>
        <authorList>
            <person name="Kawai M."/>
            <person name="Futagami T."/>
            <person name="Toyoda A."/>
            <person name="Takaki Y."/>
            <person name="Nishi S."/>
            <person name="Hori S."/>
            <person name="Arai W."/>
            <person name="Tsubouchi T."/>
            <person name="Morono Y."/>
            <person name="Uchiyama I."/>
            <person name="Ito T."/>
            <person name="Fujiyama A."/>
            <person name="Inagaki F."/>
            <person name="Takami H."/>
        </authorList>
    </citation>
    <scope>NUCLEOTIDE SEQUENCE</scope>
    <source>
        <strain evidence="9">Expedition CK06-06</strain>
    </source>
</reference>
<evidence type="ECO:0000256" key="2">
    <source>
        <dbReference type="ARBA" id="ARBA00022475"/>
    </source>
</evidence>
<keyword evidence="5 7" id="KW-1133">Transmembrane helix</keyword>
<proteinExistence type="predicted"/>
<dbReference type="GO" id="GO:0022857">
    <property type="term" value="F:transmembrane transporter activity"/>
    <property type="evidence" value="ECO:0007669"/>
    <property type="project" value="TreeGrafter"/>
</dbReference>
<accession>X1R086</accession>
<evidence type="ECO:0000256" key="6">
    <source>
        <dbReference type="ARBA" id="ARBA00023136"/>
    </source>
</evidence>
<keyword evidence="3" id="KW-0997">Cell inner membrane</keyword>
<keyword evidence="2" id="KW-1003">Cell membrane</keyword>
<evidence type="ECO:0000313" key="9">
    <source>
        <dbReference type="EMBL" id="GAI74222.1"/>
    </source>
</evidence>
<evidence type="ECO:0000259" key="8">
    <source>
        <dbReference type="Pfam" id="PF06808"/>
    </source>
</evidence>
<organism evidence="9">
    <name type="scientific">marine sediment metagenome</name>
    <dbReference type="NCBI Taxonomy" id="412755"/>
    <lineage>
        <taxon>unclassified sequences</taxon>
        <taxon>metagenomes</taxon>
        <taxon>ecological metagenomes</taxon>
    </lineage>
</organism>
<gene>
    <name evidence="9" type="ORF">S12H4_20259</name>
</gene>
<evidence type="ECO:0000256" key="5">
    <source>
        <dbReference type="ARBA" id="ARBA00022989"/>
    </source>
</evidence>
<dbReference type="AlphaFoldDB" id="X1R086"/>
<feature type="transmembrane region" description="Helical" evidence="7">
    <location>
        <begin position="60"/>
        <end position="79"/>
    </location>
</feature>
<sequence length="137" mass="14841">MSPSTVAIISVVILVIFFLLRMPVAYVMAMVGFLGFAYMVSTESSLSILAKDFWSMFSSYSLTVIPMFVFMGTIAFYSGMSGRLYDAAYKFFGQLRGGLALATIVACAGFGAMCGSTNAAAAAMGRVTLPEMRRYKY</sequence>
<dbReference type="Pfam" id="PF06808">
    <property type="entry name" value="DctM"/>
    <property type="match status" value="1"/>
</dbReference>
<name>X1R086_9ZZZZ</name>
<dbReference type="PANTHER" id="PTHR33362:SF5">
    <property type="entry name" value="C4-DICARBOXYLATE TRAP TRANSPORTER LARGE PERMEASE PROTEIN DCTM"/>
    <property type="match status" value="1"/>
</dbReference>
<feature type="transmembrane region" description="Helical" evidence="7">
    <location>
        <begin position="6"/>
        <end position="39"/>
    </location>
</feature>
<comment type="caution">
    <text evidence="9">The sequence shown here is derived from an EMBL/GenBank/DDBJ whole genome shotgun (WGS) entry which is preliminary data.</text>
</comment>
<evidence type="ECO:0000256" key="1">
    <source>
        <dbReference type="ARBA" id="ARBA00004429"/>
    </source>
</evidence>
<dbReference type="PANTHER" id="PTHR33362">
    <property type="entry name" value="SIALIC ACID TRAP TRANSPORTER PERMEASE PROTEIN SIAT-RELATED"/>
    <property type="match status" value="1"/>
</dbReference>
<feature type="non-terminal residue" evidence="9">
    <location>
        <position position="137"/>
    </location>
</feature>
<keyword evidence="6 7" id="KW-0472">Membrane</keyword>
<dbReference type="InterPro" id="IPR010656">
    <property type="entry name" value="DctM"/>
</dbReference>
<keyword evidence="4 7" id="KW-0812">Transmembrane</keyword>
<comment type="subcellular location">
    <subcellularLocation>
        <location evidence="1">Cell inner membrane</location>
        <topology evidence="1">Multi-pass membrane protein</topology>
    </subcellularLocation>
</comment>
<evidence type="ECO:0000256" key="3">
    <source>
        <dbReference type="ARBA" id="ARBA00022519"/>
    </source>
</evidence>
<protein>
    <recommendedName>
        <fullName evidence="8">TRAP C4-dicarboxylate transport system permease DctM subunit domain-containing protein</fullName>
    </recommendedName>
</protein>
<evidence type="ECO:0000256" key="7">
    <source>
        <dbReference type="SAM" id="Phobius"/>
    </source>
</evidence>
<dbReference type="GO" id="GO:0005886">
    <property type="term" value="C:plasma membrane"/>
    <property type="evidence" value="ECO:0007669"/>
    <property type="project" value="UniProtKB-SubCell"/>
</dbReference>
<dbReference type="InterPro" id="IPR004681">
    <property type="entry name" value="TRAP_DctM"/>
</dbReference>
<feature type="transmembrane region" description="Helical" evidence="7">
    <location>
        <begin position="99"/>
        <end position="124"/>
    </location>
</feature>
<feature type="domain" description="TRAP C4-dicarboxylate transport system permease DctM subunit" evidence="8">
    <location>
        <begin position="11"/>
        <end position="137"/>
    </location>
</feature>
<evidence type="ECO:0000256" key="4">
    <source>
        <dbReference type="ARBA" id="ARBA00022692"/>
    </source>
</evidence>